<proteinExistence type="predicted"/>
<evidence type="ECO:0000313" key="2">
    <source>
        <dbReference type="Proteomes" id="UP000182740"/>
    </source>
</evidence>
<dbReference type="RefSeq" id="WP_072479790.1">
    <property type="nucleotide sequence ID" value="NZ_FPJG01000006.1"/>
</dbReference>
<sequence length="216" mass="23603">MAANPKEWTTRSIARWLAEHRLGDLGYKPDANRLVKEDTLHREMTFELDPNARWLDGDKALAVHVAVDVPGAPNLSVPLSLFYSLPEVRRGAGCYAWPQDGDDLPGELLADLEEPVPSFPAGPAELADVLLDPDLEPLREGLRWGPVYGEPSVRAAQALIIGRMIADHALIDRAAARLRDTSRAPAGPRNMRLAWSVVGEALGDTAGLGIEWHRKG</sequence>
<protein>
    <submittedName>
        <fullName evidence="1">Uncharacterized protein</fullName>
    </submittedName>
</protein>
<reference evidence="2" key="1">
    <citation type="submission" date="2016-11" db="EMBL/GenBank/DDBJ databases">
        <authorList>
            <person name="Varghese N."/>
            <person name="Submissions S."/>
        </authorList>
    </citation>
    <scope>NUCLEOTIDE SEQUENCE [LARGE SCALE GENOMIC DNA]</scope>
    <source>
        <strain evidence="2">DSM 44671</strain>
    </source>
</reference>
<gene>
    <name evidence="1" type="ORF">SAMN04489730_6468</name>
</gene>
<accession>A0A1K1SQU6</accession>
<name>A0A1K1SQU6_9PSEU</name>
<dbReference type="Proteomes" id="UP000182740">
    <property type="component" value="Unassembled WGS sequence"/>
</dbReference>
<organism evidence="1 2">
    <name type="scientific">Amycolatopsis australiensis</name>
    <dbReference type="NCBI Taxonomy" id="546364"/>
    <lineage>
        <taxon>Bacteria</taxon>
        <taxon>Bacillati</taxon>
        <taxon>Actinomycetota</taxon>
        <taxon>Actinomycetes</taxon>
        <taxon>Pseudonocardiales</taxon>
        <taxon>Pseudonocardiaceae</taxon>
        <taxon>Amycolatopsis</taxon>
    </lineage>
</organism>
<evidence type="ECO:0000313" key="1">
    <source>
        <dbReference type="EMBL" id="SFW86681.1"/>
    </source>
</evidence>
<dbReference type="AlphaFoldDB" id="A0A1K1SQU6"/>
<keyword evidence="2" id="KW-1185">Reference proteome</keyword>
<dbReference type="EMBL" id="FPJG01000006">
    <property type="protein sequence ID" value="SFW86681.1"/>
    <property type="molecule type" value="Genomic_DNA"/>
</dbReference>